<dbReference type="OrthoDB" id="139172at2"/>
<evidence type="ECO:0000256" key="3">
    <source>
        <dbReference type="ARBA" id="ARBA00022989"/>
    </source>
</evidence>
<feature type="transmembrane region" description="Helical" evidence="5">
    <location>
        <begin position="213"/>
        <end position="230"/>
    </location>
</feature>
<dbReference type="PANTHER" id="PTHR13285">
    <property type="entry name" value="ACYLTRANSFERASE"/>
    <property type="match status" value="1"/>
</dbReference>
<organism evidence="6 7">
    <name type="scientific">Paramagnetospirillum marisnigri</name>
    <dbReference type="NCBI Taxonomy" id="1285242"/>
    <lineage>
        <taxon>Bacteria</taxon>
        <taxon>Pseudomonadati</taxon>
        <taxon>Pseudomonadota</taxon>
        <taxon>Alphaproteobacteria</taxon>
        <taxon>Rhodospirillales</taxon>
        <taxon>Magnetospirillaceae</taxon>
        <taxon>Paramagnetospirillum</taxon>
    </lineage>
</organism>
<dbReference type="EMBL" id="LWQT01000066">
    <property type="protein sequence ID" value="OAN49179.1"/>
    <property type="molecule type" value="Genomic_DNA"/>
</dbReference>
<sequence>MNIGSPTFLAFLLGALLAFHGLPRLPSRWRMAAINAVFVASFFQTPLAFVPVASFAVIGWLLLHVMVRARSEAALPLAILGLLGWFVVLKRYSLLPDALLLDFPYAAVGLSYLLFRVLHLLIDVRQEALERVPDPVDYLNYLFCFLTFVAGPIQRYEDHRDRVARSTEQLGPGQIQAALARMLDGFVKVVATAVVASDIAANLPLAIGPDKDFGLSIFHGMGGPIAWVFSNSNGDTLVRLSARLLLHGAAFLAYLYVNFSGYMDIVLGAARLFGFSLPENFDRPMRSRSLLEFWTRWHITLSDWFKTYLFQPLLMALAQHVGRGKASAYLAVPAFMVTFMVMGVWHGTTEEFRWYGLILGLGVAANKLFQLLLQGRLGKKGYARLAAHPLYAALARGVTLAFFTLMLCCLWLDARQMEALIRLYGGSGLARLMLVASLAAAFALWSWDAAVRALARWPEPLASAAEYLGLLWLALVWGNLLGITSAIERLVGFGLHDAMKAGLGGLLLLAAWSLRDWAAERPKPGTAVLSVKLLLLVLAALSHAGAVPDFVYKGF</sequence>
<reference evidence="6 7" key="1">
    <citation type="submission" date="2016-04" db="EMBL/GenBank/DDBJ databases">
        <title>Draft genome sequence of freshwater magnetotactic bacteria Magnetospirillum marisnigri SP-1 and Magnetospirillum moscoviense BB-1.</title>
        <authorList>
            <person name="Koziaeva V."/>
            <person name="Dziuba M.V."/>
            <person name="Ivanov T.M."/>
            <person name="Kuznetsov B."/>
            <person name="Grouzdev D.S."/>
        </authorList>
    </citation>
    <scope>NUCLEOTIDE SEQUENCE [LARGE SCALE GENOMIC DNA]</scope>
    <source>
        <strain evidence="6 7">SP-1</strain>
    </source>
</reference>
<feature type="transmembrane region" description="Helical" evidence="5">
    <location>
        <begin position="467"/>
        <end position="487"/>
    </location>
</feature>
<evidence type="ECO:0008006" key="8">
    <source>
        <dbReference type="Google" id="ProtNLM"/>
    </source>
</evidence>
<feature type="transmembrane region" description="Helical" evidence="5">
    <location>
        <begin position="352"/>
        <end position="369"/>
    </location>
</feature>
<feature type="transmembrane region" description="Helical" evidence="5">
    <location>
        <begin position="99"/>
        <end position="118"/>
    </location>
</feature>
<gene>
    <name evidence="6" type="ORF">A6A04_03430</name>
</gene>
<dbReference type="RefSeq" id="WP_068493556.1">
    <property type="nucleotide sequence ID" value="NZ_LWQT01000066.1"/>
</dbReference>
<evidence type="ECO:0000256" key="2">
    <source>
        <dbReference type="ARBA" id="ARBA00022692"/>
    </source>
</evidence>
<evidence type="ECO:0000256" key="5">
    <source>
        <dbReference type="SAM" id="Phobius"/>
    </source>
</evidence>
<feature type="transmembrane region" description="Helical" evidence="5">
    <location>
        <begin position="251"/>
        <end position="273"/>
    </location>
</feature>
<dbReference type="Pfam" id="PF03062">
    <property type="entry name" value="MBOAT"/>
    <property type="match status" value="1"/>
</dbReference>
<evidence type="ECO:0000256" key="4">
    <source>
        <dbReference type="ARBA" id="ARBA00023136"/>
    </source>
</evidence>
<dbReference type="Proteomes" id="UP000078428">
    <property type="component" value="Unassembled WGS sequence"/>
</dbReference>
<protein>
    <recommendedName>
        <fullName evidence="8">Acyltransferase</fullName>
    </recommendedName>
</protein>
<keyword evidence="7" id="KW-1185">Reference proteome</keyword>
<keyword evidence="3 5" id="KW-1133">Transmembrane helix</keyword>
<feature type="transmembrane region" description="Helical" evidence="5">
    <location>
        <begin position="73"/>
        <end position="92"/>
    </location>
</feature>
<feature type="transmembrane region" description="Helical" evidence="5">
    <location>
        <begin position="326"/>
        <end position="346"/>
    </location>
</feature>
<name>A0A178MKQ4_9PROT</name>
<evidence type="ECO:0000256" key="1">
    <source>
        <dbReference type="ARBA" id="ARBA00004141"/>
    </source>
</evidence>
<feature type="transmembrane region" description="Helical" evidence="5">
    <location>
        <begin position="34"/>
        <end position="61"/>
    </location>
</feature>
<keyword evidence="2 5" id="KW-0812">Transmembrane</keyword>
<feature type="transmembrane region" description="Helical" evidence="5">
    <location>
        <begin position="526"/>
        <end position="546"/>
    </location>
</feature>
<evidence type="ECO:0000313" key="7">
    <source>
        <dbReference type="Proteomes" id="UP000078428"/>
    </source>
</evidence>
<feature type="transmembrane region" description="Helical" evidence="5">
    <location>
        <begin position="186"/>
        <end position="207"/>
    </location>
</feature>
<dbReference type="GO" id="GO:0016020">
    <property type="term" value="C:membrane"/>
    <property type="evidence" value="ECO:0007669"/>
    <property type="project" value="UniProtKB-SubCell"/>
</dbReference>
<keyword evidence="4 5" id="KW-0472">Membrane</keyword>
<comment type="caution">
    <text evidence="6">The sequence shown here is derived from an EMBL/GenBank/DDBJ whole genome shotgun (WGS) entry which is preliminary data.</text>
</comment>
<evidence type="ECO:0000313" key="6">
    <source>
        <dbReference type="EMBL" id="OAN49179.1"/>
    </source>
</evidence>
<accession>A0A178MKQ4</accession>
<dbReference type="GO" id="GO:0016746">
    <property type="term" value="F:acyltransferase activity"/>
    <property type="evidence" value="ECO:0007669"/>
    <property type="project" value="TreeGrafter"/>
</dbReference>
<feature type="transmembrane region" description="Helical" evidence="5">
    <location>
        <begin position="390"/>
        <end position="412"/>
    </location>
</feature>
<dbReference type="AlphaFoldDB" id="A0A178MKQ4"/>
<dbReference type="InterPro" id="IPR051085">
    <property type="entry name" value="MB_O-acyltransferase"/>
</dbReference>
<proteinExistence type="predicted"/>
<feature type="transmembrane region" description="Helical" evidence="5">
    <location>
        <begin position="432"/>
        <end position="455"/>
    </location>
</feature>
<feature type="transmembrane region" description="Helical" evidence="5">
    <location>
        <begin position="493"/>
        <end position="514"/>
    </location>
</feature>
<dbReference type="PANTHER" id="PTHR13285:SF23">
    <property type="entry name" value="TEICHOIC ACID D-ALANYLTRANSFERASE"/>
    <property type="match status" value="1"/>
</dbReference>
<dbReference type="STRING" id="1285242.A6A04_03430"/>
<comment type="subcellular location">
    <subcellularLocation>
        <location evidence="1">Membrane</location>
        <topology evidence="1">Multi-pass membrane protein</topology>
    </subcellularLocation>
</comment>
<feature type="transmembrane region" description="Helical" evidence="5">
    <location>
        <begin position="6"/>
        <end position="22"/>
    </location>
</feature>
<dbReference type="InterPro" id="IPR004299">
    <property type="entry name" value="MBOAT_fam"/>
</dbReference>